<evidence type="ECO:0000313" key="3">
    <source>
        <dbReference type="Proteomes" id="UP000292702"/>
    </source>
</evidence>
<dbReference type="Proteomes" id="UP000292702">
    <property type="component" value="Unassembled WGS sequence"/>
</dbReference>
<comment type="caution">
    <text evidence="2">The sequence shown here is derived from an EMBL/GenBank/DDBJ whole genome shotgun (WGS) entry which is preliminary data.</text>
</comment>
<accession>A0A4R0RWL6</accession>
<sequence>MSLDIPLDGCRQTGPKEIDTHTHLHRIQTNSHRSIDRLPSEILSHIFALYAAAMKRHYNSTRHRSNCYNWIDITHVCHFWREIALTDARLWSKISLPGSGVELVEAFLDRSKQTNLRIEIGPGEITTKWHLTVERIAREAGRFEKLSVYSHSSEVHSIFDKQPAIPMPRLRSLTYGSVRQTSLLLAPLCMPRLQKLDISPNSIDWTTMTLPQSLVYLSIQVAEQHGAPNSNVAEVARVIGSLLVLETLILRNVAVEPLQLGSVLPEPSLNYTLPRVVSVTLRGQTWPITFLLNHLNLPALANLSLANVSLHPREEPTQPGIAEMLARALPSKIDVEMGDADIQPITRLEISSDSLDFCRTSDPTALFVEPDISIGSLTSPLRDGTIFRVLLPQLGLESVETLVISEVSYREDSWPMAMRAMPNVQSLTLVGFRPGLDGVQRLLCIEPADTTTGKRKKRKTAILPRLKHLRLSQVPFRHPEELEDFEFVEELQKSIRLRKRQGSKLDRVEVWECLNMDETDIELLEKVVNVDWDGVVEFDRC</sequence>
<reference evidence="2 3" key="1">
    <citation type="submission" date="2018-11" db="EMBL/GenBank/DDBJ databases">
        <title>Genome assembly of Steccherinum ochraceum LE-BIN_3174, the white-rot fungus of the Steccherinaceae family (The Residual Polyporoid clade, Polyporales, Basidiomycota).</title>
        <authorList>
            <person name="Fedorova T.V."/>
            <person name="Glazunova O.A."/>
            <person name="Landesman E.O."/>
            <person name="Moiseenko K.V."/>
            <person name="Psurtseva N.V."/>
            <person name="Savinova O.S."/>
            <person name="Shakhova N.V."/>
            <person name="Tyazhelova T.V."/>
            <person name="Vasina D.V."/>
        </authorList>
    </citation>
    <scope>NUCLEOTIDE SEQUENCE [LARGE SCALE GENOMIC DNA]</scope>
    <source>
        <strain evidence="2 3">LE-BIN_3174</strain>
    </source>
</reference>
<dbReference type="OrthoDB" id="2746255at2759"/>
<dbReference type="AlphaFoldDB" id="A0A4R0RWL6"/>
<protein>
    <recommendedName>
        <fullName evidence="1">F-box domain-containing protein</fullName>
    </recommendedName>
</protein>
<dbReference type="Pfam" id="PF12937">
    <property type="entry name" value="F-box-like"/>
    <property type="match status" value="1"/>
</dbReference>
<feature type="domain" description="F-box" evidence="1">
    <location>
        <begin position="35"/>
        <end position="96"/>
    </location>
</feature>
<name>A0A4R0RWL6_9APHY</name>
<dbReference type="EMBL" id="RWJN01000003">
    <property type="protein sequence ID" value="TCD71672.1"/>
    <property type="molecule type" value="Genomic_DNA"/>
</dbReference>
<evidence type="ECO:0000259" key="1">
    <source>
        <dbReference type="Pfam" id="PF12937"/>
    </source>
</evidence>
<dbReference type="SUPFAM" id="SSF52047">
    <property type="entry name" value="RNI-like"/>
    <property type="match status" value="1"/>
</dbReference>
<keyword evidence="3" id="KW-1185">Reference proteome</keyword>
<proteinExistence type="predicted"/>
<dbReference type="Gene3D" id="1.20.1280.50">
    <property type="match status" value="1"/>
</dbReference>
<evidence type="ECO:0000313" key="2">
    <source>
        <dbReference type="EMBL" id="TCD71672.1"/>
    </source>
</evidence>
<dbReference type="InterPro" id="IPR001810">
    <property type="entry name" value="F-box_dom"/>
</dbReference>
<organism evidence="2 3">
    <name type="scientific">Steccherinum ochraceum</name>
    <dbReference type="NCBI Taxonomy" id="92696"/>
    <lineage>
        <taxon>Eukaryota</taxon>
        <taxon>Fungi</taxon>
        <taxon>Dikarya</taxon>
        <taxon>Basidiomycota</taxon>
        <taxon>Agaricomycotina</taxon>
        <taxon>Agaricomycetes</taxon>
        <taxon>Polyporales</taxon>
        <taxon>Steccherinaceae</taxon>
        <taxon>Steccherinum</taxon>
    </lineage>
</organism>
<gene>
    <name evidence="2" type="ORF">EIP91_005438</name>
</gene>
<dbReference type="STRING" id="92696.A0A4R0RWL6"/>